<dbReference type="OrthoDB" id="213472at2"/>
<evidence type="ECO:0000313" key="3">
    <source>
        <dbReference type="Proteomes" id="UP000027037"/>
    </source>
</evidence>
<evidence type="ECO:0000259" key="1">
    <source>
        <dbReference type="Pfam" id="PF13649"/>
    </source>
</evidence>
<reference evidence="2 3" key="1">
    <citation type="journal article" date="2014" name="Antonie Van Leeuwenhoek">
        <title>Hyphomonas beringensis sp. nov. and Hyphomonas chukchiensis sp. nov., isolated from surface seawater of the Bering Sea and Chukchi Sea.</title>
        <authorList>
            <person name="Li C."/>
            <person name="Lai Q."/>
            <person name="Li G."/>
            <person name="Dong C."/>
            <person name="Wang J."/>
            <person name="Liao Y."/>
            <person name="Shao Z."/>
        </authorList>
    </citation>
    <scope>NUCLEOTIDE SEQUENCE [LARGE SCALE GENOMIC DNA]</scope>
    <source>
        <strain evidence="2 3">25B14_1</strain>
    </source>
</reference>
<dbReference type="RefSeq" id="WP_034791876.1">
    <property type="nucleotide sequence ID" value="NZ_AWFF01000024.1"/>
</dbReference>
<dbReference type="Gene3D" id="3.40.50.150">
    <property type="entry name" value="Vaccinia Virus protein VP39"/>
    <property type="match status" value="1"/>
</dbReference>
<dbReference type="SUPFAM" id="SSF53335">
    <property type="entry name" value="S-adenosyl-L-methionine-dependent methyltransferases"/>
    <property type="match status" value="1"/>
</dbReference>
<dbReference type="AlphaFoldDB" id="A0A062U7Q6"/>
<dbReference type="CDD" id="cd02440">
    <property type="entry name" value="AdoMet_MTases"/>
    <property type="match status" value="1"/>
</dbReference>
<evidence type="ECO:0000313" key="2">
    <source>
        <dbReference type="EMBL" id="KCZ56396.1"/>
    </source>
</evidence>
<dbReference type="InterPro" id="IPR041698">
    <property type="entry name" value="Methyltransf_25"/>
</dbReference>
<dbReference type="eggNOG" id="COG2226">
    <property type="taxonomic scope" value="Bacteria"/>
</dbReference>
<protein>
    <recommendedName>
        <fullName evidence="1">Methyltransferase domain-containing protein</fullName>
    </recommendedName>
</protein>
<name>A0A062U7Q6_9PROT</name>
<proteinExistence type="predicted"/>
<dbReference type="InterPro" id="IPR029063">
    <property type="entry name" value="SAM-dependent_MTases_sf"/>
</dbReference>
<comment type="caution">
    <text evidence="2">The sequence shown here is derived from an EMBL/GenBank/DDBJ whole genome shotgun (WGS) entry which is preliminary data.</text>
</comment>
<sequence length="234" mass="25732">MSPVPPNNIPTSFGPEEAATYDERFSKLSAVNSLLHLVVQSQFASLPDTAHILIAGAGTGAEVRYLAPLFPSWRFTLADPSDAMLEIARRHAVEEGFADRCTFHAGYVSSLPEAEFDAATSLLVSHFLNEEEDRTAYYSSIAERLRPGAPLFEAALCGNRSDPIFEMEMDVWLGLLTLAGMAAEGRENYRKSFGTLFAAHDPSEVEKMIGAAKFDRPVQCFQAGLIRGWITQRL</sequence>
<dbReference type="Proteomes" id="UP000027037">
    <property type="component" value="Unassembled WGS sequence"/>
</dbReference>
<feature type="domain" description="Methyltransferase" evidence="1">
    <location>
        <begin position="52"/>
        <end position="148"/>
    </location>
</feature>
<dbReference type="EMBL" id="AWFF01000024">
    <property type="protein sequence ID" value="KCZ56396.1"/>
    <property type="molecule type" value="Genomic_DNA"/>
</dbReference>
<organism evidence="2 3">
    <name type="scientific">Hyphomonas beringensis</name>
    <dbReference type="NCBI Taxonomy" id="1280946"/>
    <lineage>
        <taxon>Bacteria</taxon>
        <taxon>Pseudomonadati</taxon>
        <taxon>Pseudomonadota</taxon>
        <taxon>Alphaproteobacteria</taxon>
        <taxon>Hyphomonadales</taxon>
        <taxon>Hyphomonadaceae</taxon>
        <taxon>Hyphomonas</taxon>
    </lineage>
</organism>
<accession>A0A062U7Q6</accession>
<keyword evidence="3" id="KW-1185">Reference proteome</keyword>
<gene>
    <name evidence="2" type="ORF">HY29_08880</name>
</gene>
<dbReference type="PATRIC" id="fig|1280946.3.peg.571"/>
<dbReference type="Pfam" id="PF13649">
    <property type="entry name" value="Methyltransf_25"/>
    <property type="match status" value="1"/>
</dbReference>
<dbReference type="STRING" id="1280946.HY29_08880"/>